<proteinExistence type="predicted"/>
<evidence type="ECO:0000313" key="1">
    <source>
        <dbReference type="Proteomes" id="UP000790787"/>
    </source>
</evidence>
<name>A0AC58T8Z1_TOBAC</name>
<dbReference type="RefSeq" id="XP_075093697.1">
    <property type="nucleotide sequence ID" value="XM_075237596.1"/>
</dbReference>
<gene>
    <name evidence="2" type="primary">LOC142173017</name>
</gene>
<dbReference type="Proteomes" id="UP000790787">
    <property type="component" value="Chromosome 18"/>
</dbReference>
<keyword evidence="1" id="KW-1185">Reference proteome</keyword>
<accession>A0AC58T8Z1</accession>
<protein>
    <submittedName>
        <fullName evidence="2">Uncharacterized protein LOC142173017</fullName>
    </submittedName>
</protein>
<reference evidence="2" key="2">
    <citation type="submission" date="2025-08" db="UniProtKB">
        <authorList>
            <consortium name="RefSeq"/>
        </authorList>
    </citation>
    <scope>IDENTIFICATION</scope>
    <source>
        <tissue evidence="2">Leaf</tissue>
    </source>
</reference>
<sequence length="450" mass="52749">MVAEEGDIDCVDSDDTKGLECDSDSESFNFSMFNPKTDGDKPVLALELTFENKHEFKYAVLTHEVNEGKYIKWCKNDNSRVKANYGHLDCKWEILASRMHRDRTFQIRTYNPTHDCKIWNHRNRAITSSYIAQRYLKAISSNRSWAIGAFRDHVSVELRVQVTLSQCRRAKKKALALIDGDINAQYKVLWNYCNEIRRTNPNTSVYMKFVENEVPDKPKRFQRIYICFSGCKEGFKSGCRRIIGVDGCWLKGPMYETQLLTVVGLDPNNNIFPIAYAVVEKERKESWEWFLNYLKLDLDIDDDGTWTFMSDKQKGLIEAFNEVLPYVTHRFCVRHLHNNFKRARFSSISLRNALWKATKATTVKWFEDCMVDIFDIDSEVIHWLKKKSPTEWSKSHFSEIVKCDTLLNNMCECFNSMIIEARDKPIITLLEKLRYHLMTRMQANMDKGTK</sequence>
<reference evidence="1" key="1">
    <citation type="journal article" date="2014" name="Nat. Commun.">
        <title>The tobacco genome sequence and its comparison with those of tomato and potato.</title>
        <authorList>
            <person name="Sierro N."/>
            <person name="Battey J.N."/>
            <person name="Ouadi S."/>
            <person name="Bakaher N."/>
            <person name="Bovet L."/>
            <person name="Willig A."/>
            <person name="Goepfert S."/>
            <person name="Peitsch M.C."/>
            <person name="Ivanov N.V."/>
        </authorList>
    </citation>
    <scope>NUCLEOTIDE SEQUENCE [LARGE SCALE GENOMIC DNA]</scope>
</reference>
<evidence type="ECO:0000313" key="2">
    <source>
        <dbReference type="RefSeq" id="XP_075093697.1"/>
    </source>
</evidence>
<organism evidence="1 2">
    <name type="scientific">Nicotiana tabacum</name>
    <name type="common">Common tobacco</name>
    <dbReference type="NCBI Taxonomy" id="4097"/>
    <lineage>
        <taxon>Eukaryota</taxon>
        <taxon>Viridiplantae</taxon>
        <taxon>Streptophyta</taxon>
        <taxon>Embryophyta</taxon>
        <taxon>Tracheophyta</taxon>
        <taxon>Spermatophyta</taxon>
        <taxon>Magnoliopsida</taxon>
        <taxon>eudicotyledons</taxon>
        <taxon>Gunneridae</taxon>
        <taxon>Pentapetalae</taxon>
        <taxon>asterids</taxon>
        <taxon>lamiids</taxon>
        <taxon>Solanales</taxon>
        <taxon>Solanaceae</taxon>
        <taxon>Nicotianoideae</taxon>
        <taxon>Nicotianeae</taxon>
        <taxon>Nicotiana</taxon>
    </lineage>
</organism>